<dbReference type="EMBL" id="SOPW01000018">
    <property type="protein sequence ID" value="TFB14176.1"/>
    <property type="molecule type" value="Genomic_DNA"/>
</dbReference>
<gene>
    <name evidence="2" type="ORF">E3U55_14095</name>
</gene>
<dbReference type="GO" id="GO:0016740">
    <property type="term" value="F:transferase activity"/>
    <property type="evidence" value="ECO:0007669"/>
    <property type="project" value="UniProtKB-KW"/>
</dbReference>
<organism evidence="2 3">
    <name type="scientific">Filobacillus milosensis</name>
    <dbReference type="NCBI Taxonomy" id="94137"/>
    <lineage>
        <taxon>Bacteria</taxon>
        <taxon>Bacillati</taxon>
        <taxon>Bacillota</taxon>
        <taxon>Bacilli</taxon>
        <taxon>Bacillales</taxon>
        <taxon>Bacillaceae</taxon>
        <taxon>Filobacillus</taxon>
    </lineage>
</organism>
<sequence length="355" mass="42176">MKILFFTDSKLTSPSRYRIFQYQKYLKKDKIKAKYSKLYSERFHYFRMKYRNNFLGKIVLSFNWLFAAIKRLIIFFLFTPFYDIVHINRDFIPNVNVRFKWYLDLFNTKLVYEFDDALFLTQKPTDKIKYLISASNQVISGNEYLNNYAERFNQNTVIIPTVVDKDLYSDIEKDSKNDKTFIIGWIGAPTTIENLDIIVEPLNRFVDKYNNVHFKFICDDDHGYLDKINNSSFVKWNLSTYLKELSEIDIGVMPLYDNEFNKGKCGFKLIQYLALGKPIIASPVGVNVEIIEKSKAGLLSDTDDQWFDELENIYVNKDLYQKFSLNANKAFNNIYNTNKQYYKLKKIWCDLINEN</sequence>
<keyword evidence="2" id="KW-0808">Transferase</keyword>
<keyword evidence="1" id="KW-1133">Transmembrane helix</keyword>
<evidence type="ECO:0000313" key="3">
    <source>
        <dbReference type="Proteomes" id="UP000297975"/>
    </source>
</evidence>
<accession>A0A4Y8IE14</accession>
<comment type="caution">
    <text evidence="2">The sequence shown here is derived from an EMBL/GenBank/DDBJ whole genome shotgun (WGS) entry which is preliminary data.</text>
</comment>
<dbReference type="SUPFAM" id="SSF53756">
    <property type="entry name" value="UDP-Glycosyltransferase/glycogen phosphorylase"/>
    <property type="match status" value="1"/>
</dbReference>
<dbReference type="Gene3D" id="3.40.50.2000">
    <property type="entry name" value="Glycogen Phosphorylase B"/>
    <property type="match status" value="1"/>
</dbReference>
<dbReference type="Proteomes" id="UP000297975">
    <property type="component" value="Unassembled WGS sequence"/>
</dbReference>
<evidence type="ECO:0000256" key="1">
    <source>
        <dbReference type="SAM" id="Phobius"/>
    </source>
</evidence>
<keyword evidence="1" id="KW-0472">Membrane</keyword>
<feature type="transmembrane region" description="Helical" evidence="1">
    <location>
        <begin position="54"/>
        <end position="78"/>
    </location>
</feature>
<evidence type="ECO:0000313" key="2">
    <source>
        <dbReference type="EMBL" id="TFB14176.1"/>
    </source>
</evidence>
<dbReference type="OrthoDB" id="9816564at2"/>
<dbReference type="Pfam" id="PF13692">
    <property type="entry name" value="Glyco_trans_1_4"/>
    <property type="match status" value="1"/>
</dbReference>
<proteinExistence type="predicted"/>
<dbReference type="AlphaFoldDB" id="A0A4Y8IE14"/>
<keyword evidence="3" id="KW-1185">Reference proteome</keyword>
<name>A0A4Y8IE14_9BACI</name>
<dbReference type="RefSeq" id="WP_134341121.1">
    <property type="nucleotide sequence ID" value="NZ_SOPW01000018.1"/>
</dbReference>
<protein>
    <submittedName>
        <fullName evidence="2">Glycosyltransferase family 1 protein</fullName>
    </submittedName>
</protein>
<reference evidence="2 3" key="1">
    <citation type="submission" date="2019-03" db="EMBL/GenBank/DDBJ databases">
        <authorList>
            <person name="He R.-H."/>
        </authorList>
    </citation>
    <scope>NUCLEOTIDE SEQUENCE [LARGE SCALE GENOMIC DNA]</scope>
    <source>
        <strain evidence="3">SH 714</strain>
    </source>
</reference>
<keyword evidence="1" id="KW-0812">Transmembrane</keyword>